<name>A0A3S4ZBT1_9PLAT</name>
<protein>
    <recommendedName>
        <fullName evidence="4">UDENN domain-containing protein</fullName>
    </recommendedName>
</protein>
<evidence type="ECO:0000313" key="2">
    <source>
        <dbReference type="EMBL" id="VEL07528.1"/>
    </source>
</evidence>
<evidence type="ECO:0008006" key="4">
    <source>
        <dbReference type="Google" id="ProtNLM"/>
    </source>
</evidence>
<dbReference type="InterPro" id="IPR039980">
    <property type="entry name" value="MADD"/>
</dbReference>
<gene>
    <name evidence="2" type="ORF">PXEA_LOCUS968</name>
</gene>
<dbReference type="Proteomes" id="UP000784294">
    <property type="component" value="Unassembled WGS sequence"/>
</dbReference>
<proteinExistence type="predicted"/>
<dbReference type="PANTHER" id="PTHR13008:SF7">
    <property type="entry name" value="MAP KINASE-ACTIVATING DEATH DOMAIN PROTEIN"/>
    <property type="match status" value="1"/>
</dbReference>
<dbReference type="EMBL" id="CAAALY010001937">
    <property type="protein sequence ID" value="VEL07528.1"/>
    <property type="molecule type" value="Genomic_DNA"/>
</dbReference>
<dbReference type="OrthoDB" id="6282239at2759"/>
<feature type="compositionally biased region" description="Polar residues" evidence="1">
    <location>
        <begin position="47"/>
        <end position="71"/>
    </location>
</feature>
<dbReference type="GO" id="GO:0042981">
    <property type="term" value="P:regulation of apoptotic process"/>
    <property type="evidence" value="ECO:0007669"/>
    <property type="project" value="TreeGrafter"/>
</dbReference>
<organism evidence="2 3">
    <name type="scientific">Protopolystoma xenopodis</name>
    <dbReference type="NCBI Taxonomy" id="117903"/>
    <lineage>
        <taxon>Eukaryota</taxon>
        <taxon>Metazoa</taxon>
        <taxon>Spiralia</taxon>
        <taxon>Lophotrochozoa</taxon>
        <taxon>Platyhelminthes</taxon>
        <taxon>Monogenea</taxon>
        <taxon>Polyopisthocotylea</taxon>
        <taxon>Polystomatidea</taxon>
        <taxon>Polystomatidae</taxon>
        <taxon>Protopolystoma</taxon>
    </lineage>
</organism>
<feature type="compositionally biased region" description="Low complexity" evidence="1">
    <location>
        <begin position="36"/>
        <end position="46"/>
    </location>
</feature>
<dbReference type="GO" id="GO:0005829">
    <property type="term" value="C:cytosol"/>
    <property type="evidence" value="ECO:0007669"/>
    <property type="project" value="TreeGrafter"/>
</dbReference>
<evidence type="ECO:0000256" key="1">
    <source>
        <dbReference type="SAM" id="MobiDB-lite"/>
    </source>
</evidence>
<comment type="caution">
    <text evidence="2">The sequence shown here is derived from an EMBL/GenBank/DDBJ whole genome shotgun (WGS) entry which is preliminary data.</text>
</comment>
<reference evidence="2" key="1">
    <citation type="submission" date="2018-11" db="EMBL/GenBank/DDBJ databases">
        <authorList>
            <consortium name="Pathogen Informatics"/>
        </authorList>
    </citation>
    <scope>NUCLEOTIDE SEQUENCE</scope>
</reference>
<accession>A0A3S4ZBT1</accession>
<dbReference type="AlphaFoldDB" id="A0A3S4ZBT1"/>
<sequence length="329" mass="36854">MASLNSATGQIGSSPNHHSLSFSELTTPILSVGASPSFSSSANRDSGVNTSISSNTSLENTSDTSQLFQNDQPDFTTGQTKLLDSATIAQDLFRPPREVVKYISDVDSVDVETRVAMVRFFNSTNVLANFTEHTRTIRLYPRPVVAFQYHSFLKSRQCLTNFTRRLARTQCSSPLYSPLANFTNLLHCHKKAVEFLAEWSLCPENEVFQRIHTGITDSCNIGDKPKWYQDKLARVFFDLCPTAELRGVQPSQDPVIPCAKEASSHEPISYATSNGVQNLLLSSNRPYTSLPPGLFKIFSLISHRQLLLVGYFYLILCKIKTKLFYYNKL</sequence>
<dbReference type="GO" id="GO:0005085">
    <property type="term" value="F:guanyl-nucleotide exchange factor activity"/>
    <property type="evidence" value="ECO:0007669"/>
    <property type="project" value="TreeGrafter"/>
</dbReference>
<keyword evidence="3" id="KW-1185">Reference proteome</keyword>
<evidence type="ECO:0000313" key="3">
    <source>
        <dbReference type="Proteomes" id="UP000784294"/>
    </source>
</evidence>
<dbReference type="PANTHER" id="PTHR13008">
    <property type="entry name" value="MAP-KINASE ACTIVATING DEATH DOMAIN PROTEIN MADD /DENN/AEX-3 C.ELEGANS"/>
    <property type="match status" value="1"/>
</dbReference>
<feature type="region of interest" description="Disordered" evidence="1">
    <location>
        <begin position="36"/>
        <end position="71"/>
    </location>
</feature>
<dbReference type="GO" id="GO:0032483">
    <property type="term" value="P:regulation of Rab protein signal transduction"/>
    <property type="evidence" value="ECO:0007669"/>
    <property type="project" value="TreeGrafter"/>
</dbReference>